<reference evidence="6" key="1">
    <citation type="submission" date="2023-01" db="EMBL/GenBank/DDBJ databases">
        <authorList>
            <person name="Van Ghelder C."/>
            <person name="Rancurel C."/>
        </authorList>
    </citation>
    <scope>NUCLEOTIDE SEQUENCE</scope>
    <source>
        <strain evidence="6">CNCM I-4278</strain>
    </source>
</reference>
<dbReference type="InterPro" id="IPR050613">
    <property type="entry name" value="Sec_Metabolite_Reg"/>
</dbReference>
<dbReference type="GO" id="GO:0003677">
    <property type="term" value="F:DNA binding"/>
    <property type="evidence" value="ECO:0007669"/>
    <property type="project" value="InterPro"/>
</dbReference>
<proteinExistence type="predicted"/>
<dbReference type="GO" id="GO:0008270">
    <property type="term" value="F:zinc ion binding"/>
    <property type="evidence" value="ECO:0007669"/>
    <property type="project" value="InterPro"/>
</dbReference>
<feature type="region of interest" description="Disordered" evidence="4">
    <location>
        <begin position="608"/>
        <end position="647"/>
    </location>
</feature>
<dbReference type="Gene3D" id="4.10.240.10">
    <property type="entry name" value="Zn(2)-C6 fungal-type DNA-binding domain"/>
    <property type="match status" value="1"/>
</dbReference>
<accession>A0A9W4UPQ7</accession>
<dbReference type="GO" id="GO:0005634">
    <property type="term" value="C:nucleus"/>
    <property type="evidence" value="ECO:0007669"/>
    <property type="project" value="UniProtKB-SubCell"/>
</dbReference>
<dbReference type="CDD" id="cd00067">
    <property type="entry name" value="GAL4"/>
    <property type="match status" value="1"/>
</dbReference>
<dbReference type="Proteomes" id="UP001152607">
    <property type="component" value="Unassembled WGS sequence"/>
</dbReference>
<dbReference type="EMBL" id="CAOQHR010000010">
    <property type="protein sequence ID" value="CAI6340673.1"/>
    <property type="molecule type" value="Genomic_DNA"/>
</dbReference>
<dbReference type="OrthoDB" id="2269373at2759"/>
<organism evidence="6 7">
    <name type="scientific">Periconia digitata</name>
    <dbReference type="NCBI Taxonomy" id="1303443"/>
    <lineage>
        <taxon>Eukaryota</taxon>
        <taxon>Fungi</taxon>
        <taxon>Dikarya</taxon>
        <taxon>Ascomycota</taxon>
        <taxon>Pezizomycotina</taxon>
        <taxon>Dothideomycetes</taxon>
        <taxon>Pleosporomycetidae</taxon>
        <taxon>Pleosporales</taxon>
        <taxon>Massarineae</taxon>
        <taxon>Periconiaceae</taxon>
        <taxon>Periconia</taxon>
    </lineage>
</organism>
<dbReference type="AlphaFoldDB" id="A0A9W4UPQ7"/>
<gene>
    <name evidence="6" type="ORF">PDIGIT_LOCUS13857</name>
</gene>
<dbReference type="SMART" id="SM00906">
    <property type="entry name" value="Fungal_trans"/>
    <property type="match status" value="1"/>
</dbReference>
<dbReference type="GO" id="GO:0000981">
    <property type="term" value="F:DNA-binding transcription factor activity, RNA polymerase II-specific"/>
    <property type="evidence" value="ECO:0007669"/>
    <property type="project" value="InterPro"/>
</dbReference>
<dbReference type="PROSITE" id="PS50048">
    <property type="entry name" value="ZN2_CY6_FUNGAL_2"/>
    <property type="match status" value="1"/>
</dbReference>
<evidence type="ECO:0000256" key="3">
    <source>
        <dbReference type="ARBA" id="ARBA00023242"/>
    </source>
</evidence>
<keyword evidence="2" id="KW-0479">Metal-binding</keyword>
<dbReference type="GO" id="GO:0006351">
    <property type="term" value="P:DNA-templated transcription"/>
    <property type="evidence" value="ECO:0007669"/>
    <property type="project" value="InterPro"/>
</dbReference>
<dbReference type="Pfam" id="PF04082">
    <property type="entry name" value="Fungal_trans"/>
    <property type="match status" value="1"/>
</dbReference>
<dbReference type="SMART" id="SM00066">
    <property type="entry name" value="GAL4"/>
    <property type="match status" value="1"/>
</dbReference>
<dbReference type="InterPro" id="IPR007219">
    <property type="entry name" value="XnlR_reg_dom"/>
</dbReference>
<dbReference type="InterPro" id="IPR001138">
    <property type="entry name" value="Zn2Cys6_DnaBD"/>
</dbReference>
<evidence type="ECO:0000256" key="1">
    <source>
        <dbReference type="ARBA" id="ARBA00004123"/>
    </source>
</evidence>
<keyword evidence="3" id="KW-0539">Nucleus</keyword>
<evidence type="ECO:0000313" key="6">
    <source>
        <dbReference type="EMBL" id="CAI6340673.1"/>
    </source>
</evidence>
<feature type="domain" description="Zn(2)-C6 fungal-type" evidence="5">
    <location>
        <begin position="19"/>
        <end position="48"/>
    </location>
</feature>
<comment type="caution">
    <text evidence="6">The sequence shown here is derived from an EMBL/GenBank/DDBJ whole genome shotgun (WGS) entry which is preliminary data.</text>
</comment>
<dbReference type="SUPFAM" id="SSF57701">
    <property type="entry name" value="Zn2/Cys6 DNA-binding domain"/>
    <property type="match status" value="1"/>
</dbReference>
<dbReference type="InterPro" id="IPR036864">
    <property type="entry name" value="Zn2-C6_fun-type_DNA-bd_sf"/>
</dbReference>
<dbReference type="CDD" id="cd12148">
    <property type="entry name" value="fungal_TF_MHR"/>
    <property type="match status" value="1"/>
</dbReference>
<evidence type="ECO:0000256" key="4">
    <source>
        <dbReference type="SAM" id="MobiDB-lite"/>
    </source>
</evidence>
<dbReference type="Pfam" id="PF00172">
    <property type="entry name" value="Zn_clus"/>
    <property type="match status" value="1"/>
</dbReference>
<dbReference type="PANTHER" id="PTHR31001">
    <property type="entry name" value="UNCHARACTERIZED TRANSCRIPTIONAL REGULATORY PROTEIN"/>
    <property type="match status" value="1"/>
</dbReference>
<evidence type="ECO:0000256" key="2">
    <source>
        <dbReference type="ARBA" id="ARBA00022723"/>
    </source>
</evidence>
<name>A0A9W4UPQ7_9PLEO</name>
<sequence>MSNPYPLGPSPTKAPRAHSCVLCQKRKVKCDRNSPCAGCIKSGTECVEAIPAPPRPRKRKASISELQSRLKRCEELIRVNGLSMANPDDRESDMEELMPKDGSIYQASPPGKGKLIVDQGESRFVDNTLWTGLTDEFKEMEVQRHSGSASRRSTLPPRAAVDASHFLLGSNGISVQNLTMLHPPPVQIFRLWQTFLDNVNPLSRVVRAPTTQVQVLEASSNLGNLPATTEALLFAIYTSAICSMSNGECETMMGEPKNSLYSKYLAAAKQALGAVGLIESSDLVVLQALVLLLISMHQNQTPHALWILTGVAFRIGQRMGLHADGATLGLPVFESEIRRRVWWQIILLDNRTAQRAGIRDSITPSSFDTNLPANINDVDLDPNMREMPLEHKYQTEMIFCLITYEIGKFVVKESGYQKLFAAPLPAKDKIMDELESRLHAKFLRYCDRSISLHALCIAVAKSITSNMRLMAHHPRHWKSKHSNMPQSERDILFSLSSGMLENDNMVHSIPGLKRYLWHVQVNFQFDAFIILLSELRRRPKGEASSRAWHHVQEAFNTHHELTSDDYALHIAICNLTLQAWEAREAHFAQQNHGHVEVPDFIATLRAKRSSQQQPENVPHHELHKTNTVQKGFLSHPKERHETLSDSTGDNFTDLDAAFDPSQFDNLGWDYWANLLQEYDYQNDHQSLS</sequence>
<comment type="subcellular location">
    <subcellularLocation>
        <location evidence="1">Nucleus</location>
    </subcellularLocation>
</comment>
<evidence type="ECO:0000259" key="5">
    <source>
        <dbReference type="PROSITE" id="PS50048"/>
    </source>
</evidence>
<dbReference type="PANTHER" id="PTHR31001:SF85">
    <property type="entry name" value="ZN(II)2CYS6 TRANSCRIPTION FACTOR (EUROFUNG)"/>
    <property type="match status" value="1"/>
</dbReference>
<keyword evidence="7" id="KW-1185">Reference proteome</keyword>
<evidence type="ECO:0000313" key="7">
    <source>
        <dbReference type="Proteomes" id="UP001152607"/>
    </source>
</evidence>
<protein>
    <recommendedName>
        <fullName evidence="5">Zn(2)-C6 fungal-type domain-containing protein</fullName>
    </recommendedName>
</protein>